<dbReference type="PANTHER" id="PTHR30372">
    <property type="entry name" value="LIPID-A-DISACCHARIDE SYNTHASE"/>
    <property type="match status" value="1"/>
</dbReference>
<dbReference type="EMBL" id="LVJN01000018">
    <property type="protein sequence ID" value="OSM05170.1"/>
    <property type="molecule type" value="Genomic_DNA"/>
</dbReference>
<evidence type="ECO:0000256" key="3">
    <source>
        <dbReference type="ARBA" id="ARBA00012687"/>
    </source>
</evidence>
<comment type="function">
    <text evidence="1 11">Condensation of UDP-2,3-diacylglucosamine and 2,3-diacylglucosamine-1-phosphate to form lipid A disaccharide, a precursor of lipid A, a phosphorylated glycolipid that anchors the lipopolysaccharide to the outer membrane of the cell.</text>
</comment>
<dbReference type="UniPathway" id="UPA00973"/>
<evidence type="ECO:0000256" key="7">
    <source>
        <dbReference type="ARBA" id="ARBA00022676"/>
    </source>
</evidence>
<keyword evidence="7 11" id="KW-0328">Glycosyltransferase</keyword>
<evidence type="ECO:0000256" key="5">
    <source>
        <dbReference type="ARBA" id="ARBA00022516"/>
    </source>
</evidence>
<evidence type="ECO:0000313" key="13">
    <source>
        <dbReference type="Proteomes" id="UP000194003"/>
    </source>
</evidence>
<keyword evidence="8 11" id="KW-0808">Transferase</keyword>
<evidence type="ECO:0000256" key="4">
    <source>
        <dbReference type="ARBA" id="ARBA00020902"/>
    </source>
</evidence>
<sequence length="382" mass="41344">MIISGEASGDFLAAELLNELSAEFPGLTAFGVGGLKSRAAGLESLYHPNELSLIGLAEVVRHLPRLVSIMNALTARMRADRPDLLVTVDLPDFNFRLAKRAKKLGVPVIHYVSPQVWAWRRGRADKLAGFLDHLLALFPFEPEIYAGTGLPVSFVGHPLVHRAQPKRSREQMRADLGLADDAPLIALLPGSRPGEIARLLEPMLLAAVRLRMEKPNTYFAIALADTLDEASLRAHWPAEAESLSVSIIPNGAYDLLGACDAALVASGTATLEAALIGAPMVVVYRVNALTYAIGRRVIQVPYISLANLVAGEGVVPERIQHEANPDTLCQDLRTLLDDPQAAAQQRQGLARIRQQLSTPPRTAGAIVSEFLHQQLGDIQENT</sequence>
<dbReference type="PANTHER" id="PTHR30372:SF4">
    <property type="entry name" value="LIPID-A-DISACCHARIDE SYNTHASE, MITOCHONDRIAL-RELATED"/>
    <property type="match status" value="1"/>
</dbReference>
<keyword evidence="9 11" id="KW-0443">Lipid metabolism</keyword>
<accession>A0A1Y2K6L0</accession>
<evidence type="ECO:0000256" key="8">
    <source>
        <dbReference type="ARBA" id="ARBA00022679"/>
    </source>
</evidence>
<proteinExistence type="inferred from homology"/>
<gene>
    <name evidence="11" type="primary">lpxB</name>
    <name evidence="12" type="ORF">MAIT1_03323</name>
</gene>
<dbReference type="Proteomes" id="UP000194003">
    <property type="component" value="Unassembled WGS sequence"/>
</dbReference>
<comment type="caution">
    <text evidence="12">The sequence shown here is derived from an EMBL/GenBank/DDBJ whole genome shotgun (WGS) entry which is preliminary data.</text>
</comment>
<dbReference type="GO" id="GO:0008915">
    <property type="term" value="F:lipid-A-disaccharide synthase activity"/>
    <property type="evidence" value="ECO:0007669"/>
    <property type="project" value="UniProtKB-UniRule"/>
</dbReference>
<name>A0A1Y2K6L0_9PROT</name>
<dbReference type="GO" id="GO:0016020">
    <property type="term" value="C:membrane"/>
    <property type="evidence" value="ECO:0007669"/>
    <property type="project" value="GOC"/>
</dbReference>
<protein>
    <recommendedName>
        <fullName evidence="4 11">Lipid-A-disaccharide synthase</fullName>
        <ecNumber evidence="3 11">2.4.1.182</ecNumber>
    </recommendedName>
</protein>
<comment type="similarity">
    <text evidence="2 11">Belongs to the LpxB family.</text>
</comment>
<dbReference type="GO" id="GO:0009245">
    <property type="term" value="P:lipid A biosynthetic process"/>
    <property type="evidence" value="ECO:0007669"/>
    <property type="project" value="UniProtKB-UniRule"/>
</dbReference>
<keyword evidence="5 11" id="KW-0444">Lipid biosynthesis</keyword>
<dbReference type="AlphaFoldDB" id="A0A1Y2K6L0"/>
<evidence type="ECO:0000256" key="11">
    <source>
        <dbReference type="HAMAP-Rule" id="MF_00392"/>
    </source>
</evidence>
<reference evidence="12 13" key="1">
    <citation type="journal article" date="2016" name="BMC Genomics">
        <title>Combined genomic and structural analyses of a cultured magnetotactic bacterium reveals its niche adaptation to a dynamic environment.</title>
        <authorList>
            <person name="Araujo A.C."/>
            <person name="Morillo V."/>
            <person name="Cypriano J."/>
            <person name="Teixeira L.C."/>
            <person name="Leao P."/>
            <person name="Lyra S."/>
            <person name="Almeida L.G."/>
            <person name="Bazylinski D.A."/>
            <person name="Vasconcellos A.T."/>
            <person name="Abreu F."/>
            <person name="Lins U."/>
        </authorList>
    </citation>
    <scope>NUCLEOTIDE SEQUENCE [LARGE SCALE GENOMIC DNA]</scope>
    <source>
        <strain evidence="12 13">IT-1</strain>
    </source>
</reference>
<dbReference type="SUPFAM" id="SSF53756">
    <property type="entry name" value="UDP-Glycosyltransferase/glycogen phosphorylase"/>
    <property type="match status" value="1"/>
</dbReference>
<comment type="pathway">
    <text evidence="11">Bacterial outer membrane biogenesis; LPS lipid A biosynthesis.</text>
</comment>
<dbReference type="GO" id="GO:0005543">
    <property type="term" value="F:phospholipid binding"/>
    <property type="evidence" value="ECO:0007669"/>
    <property type="project" value="TreeGrafter"/>
</dbReference>
<dbReference type="InterPro" id="IPR003835">
    <property type="entry name" value="Glyco_trans_19"/>
</dbReference>
<dbReference type="Gene3D" id="3.40.50.2000">
    <property type="entry name" value="Glycogen Phosphorylase B"/>
    <property type="match status" value="1"/>
</dbReference>
<evidence type="ECO:0000256" key="2">
    <source>
        <dbReference type="ARBA" id="ARBA00007868"/>
    </source>
</evidence>
<dbReference type="NCBIfam" id="TIGR00215">
    <property type="entry name" value="lpxB"/>
    <property type="match status" value="1"/>
</dbReference>
<dbReference type="Pfam" id="PF02684">
    <property type="entry name" value="LpxB"/>
    <property type="match status" value="1"/>
</dbReference>
<evidence type="ECO:0000256" key="9">
    <source>
        <dbReference type="ARBA" id="ARBA00023098"/>
    </source>
</evidence>
<dbReference type="STRING" id="1434232.MAIT1_03323"/>
<dbReference type="HAMAP" id="MF_00392">
    <property type="entry name" value="LpxB"/>
    <property type="match status" value="1"/>
</dbReference>
<keyword evidence="13" id="KW-1185">Reference proteome</keyword>
<comment type="catalytic activity">
    <reaction evidence="10 11">
        <text>a lipid X + a UDP-2-N,3-O-bis[(3R)-3-hydroxyacyl]-alpha-D-glucosamine = a lipid A disaccharide + UDP + H(+)</text>
        <dbReference type="Rhea" id="RHEA:67828"/>
        <dbReference type="ChEBI" id="CHEBI:15378"/>
        <dbReference type="ChEBI" id="CHEBI:58223"/>
        <dbReference type="ChEBI" id="CHEBI:137748"/>
        <dbReference type="ChEBI" id="CHEBI:176338"/>
        <dbReference type="ChEBI" id="CHEBI:176343"/>
        <dbReference type="EC" id="2.4.1.182"/>
    </reaction>
</comment>
<evidence type="ECO:0000256" key="1">
    <source>
        <dbReference type="ARBA" id="ARBA00002056"/>
    </source>
</evidence>
<organism evidence="12 13">
    <name type="scientific">Magnetofaba australis IT-1</name>
    <dbReference type="NCBI Taxonomy" id="1434232"/>
    <lineage>
        <taxon>Bacteria</taxon>
        <taxon>Pseudomonadati</taxon>
        <taxon>Pseudomonadota</taxon>
        <taxon>Magnetococcia</taxon>
        <taxon>Magnetococcales</taxon>
        <taxon>Magnetococcaceae</taxon>
        <taxon>Magnetofaba</taxon>
    </lineage>
</organism>
<dbReference type="EC" id="2.4.1.182" evidence="3 11"/>
<evidence type="ECO:0000313" key="12">
    <source>
        <dbReference type="EMBL" id="OSM05170.1"/>
    </source>
</evidence>
<evidence type="ECO:0000256" key="10">
    <source>
        <dbReference type="ARBA" id="ARBA00048975"/>
    </source>
</evidence>
<evidence type="ECO:0000256" key="6">
    <source>
        <dbReference type="ARBA" id="ARBA00022556"/>
    </source>
</evidence>
<keyword evidence="6 11" id="KW-0441">Lipid A biosynthesis</keyword>